<evidence type="ECO:0000256" key="1">
    <source>
        <dbReference type="ARBA" id="ARBA00011353"/>
    </source>
</evidence>
<dbReference type="PROSITE" id="PS50013">
    <property type="entry name" value="CHROMO_2"/>
    <property type="match status" value="1"/>
</dbReference>
<evidence type="ECO:0000256" key="3">
    <source>
        <dbReference type="SAM" id="MobiDB-lite"/>
    </source>
</evidence>
<feature type="compositionally biased region" description="Basic and acidic residues" evidence="3">
    <location>
        <begin position="539"/>
        <end position="552"/>
    </location>
</feature>
<feature type="region of interest" description="Disordered" evidence="3">
    <location>
        <begin position="605"/>
        <end position="669"/>
    </location>
</feature>
<keyword evidence="6" id="KW-1185">Reference proteome</keyword>
<accession>A0A0B4GBM9</accession>
<keyword evidence="2" id="KW-0175">Coiled coil</keyword>
<gene>
    <name evidence="5" type="ORF">MAN_05358</name>
</gene>
<dbReference type="Gene3D" id="2.40.50.40">
    <property type="match status" value="1"/>
</dbReference>
<feature type="non-terminal residue" evidence="5">
    <location>
        <position position="1"/>
    </location>
</feature>
<feature type="compositionally biased region" description="Polar residues" evidence="3">
    <location>
        <begin position="314"/>
        <end position="332"/>
    </location>
</feature>
<feature type="compositionally biased region" description="Polar residues" evidence="3">
    <location>
        <begin position="399"/>
        <end position="412"/>
    </location>
</feature>
<feature type="compositionally biased region" description="Basic and acidic residues" evidence="3">
    <location>
        <begin position="65"/>
        <end position="92"/>
    </location>
</feature>
<feature type="region of interest" description="Disordered" evidence="3">
    <location>
        <begin position="197"/>
        <end position="268"/>
    </location>
</feature>
<dbReference type="EMBL" id="AZNF01000006">
    <property type="protein sequence ID" value="KID65699.1"/>
    <property type="molecule type" value="Genomic_DNA"/>
</dbReference>
<evidence type="ECO:0000313" key="5">
    <source>
        <dbReference type="EMBL" id="KID65699.1"/>
    </source>
</evidence>
<evidence type="ECO:0000313" key="6">
    <source>
        <dbReference type="Proteomes" id="UP000031186"/>
    </source>
</evidence>
<feature type="coiled-coil region" evidence="2">
    <location>
        <begin position="1092"/>
        <end position="1209"/>
    </location>
</feature>
<feature type="region of interest" description="Disordered" evidence="3">
    <location>
        <begin position="1"/>
        <end position="24"/>
    </location>
</feature>
<feature type="region of interest" description="Disordered" evidence="3">
    <location>
        <begin position="455"/>
        <end position="496"/>
    </location>
</feature>
<dbReference type="SUPFAM" id="SSF54160">
    <property type="entry name" value="Chromo domain-like"/>
    <property type="match status" value="1"/>
</dbReference>
<proteinExistence type="predicted"/>
<feature type="region of interest" description="Disordered" evidence="3">
    <location>
        <begin position="1261"/>
        <end position="1306"/>
    </location>
</feature>
<dbReference type="HOGENOM" id="CLU_004717_0_0_1"/>
<feature type="compositionally biased region" description="Basic and acidic residues" evidence="3">
    <location>
        <begin position="287"/>
        <end position="313"/>
    </location>
</feature>
<organism evidence="5 6">
    <name type="scientific">Metarhizium anisopliae (strain ARSEF 549)</name>
    <dbReference type="NCBI Taxonomy" id="3151832"/>
    <lineage>
        <taxon>Eukaryota</taxon>
        <taxon>Fungi</taxon>
        <taxon>Dikarya</taxon>
        <taxon>Ascomycota</taxon>
        <taxon>Pezizomycotina</taxon>
        <taxon>Sordariomycetes</taxon>
        <taxon>Hypocreomycetidae</taxon>
        <taxon>Hypocreales</taxon>
        <taxon>Clavicipitaceae</taxon>
        <taxon>Metarhizium</taxon>
    </lineage>
</organism>
<feature type="compositionally biased region" description="Polar residues" evidence="3">
    <location>
        <begin position="633"/>
        <end position="658"/>
    </location>
</feature>
<feature type="compositionally biased region" description="Basic residues" evidence="3">
    <location>
        <begin position="1"/>
        <end position="15"/>
    </location>
</feature>
<dbReference type="InterPro" id="IPR038609">
    <property type="entry name" value="HDA1_su2/3_sf"/>
</dbReference>
<feature type="compositionally biased region" description="Acidic residues" evidence="3">
    <location>
        <begin position="659"/>
        <end position="669"/>
    </location>
</feature>
<dbReference type="GO" id="GO:0006338">
    <property type="term" value="P:chromatin remodeling"/>
    <property type="evidence" value="ECO:0007669"/>
    <property type="project" value="UniProtKB-ARBA"/>
</dbReference>
<feature type="domain" description="Chromo" evidence="4">
    <location>
        <begin position="27"/>
        <end position="65"/>
    </location>
</feature>
<name>A0A0B4GBM9_METAF</name>
<sequence length="1330" mass="147678">MPRPRRPQPRKSKSRRTVDTSDDNDWYTIRNILDERLVKGRVEYLVDWDDNQKTGEAYSPTWSREVTDAARNEWEQRKRSRVAEATEVRTQDSQDSQPPRPSNWRHLQRPQTAGPSGAFRRRRSPSDGVDTHRPAKVAKVAHSATPSEEPVPSIVSISSPDSLDDPDGLDRLTQQSLNAPRSQRLVVELEIKSDFDTSEYASQHNTQSSSQSSQSIAELEEQDERSLFASQLSRQTIPDSQEPSGQTWTQDKQVTSLAPSLQASQGGISEHEPQIYSWAQAFSQRAGHNEEPPTSSHRDSSNYRDEEKRDRDQSNSNIPSHQPAQEEAQSLVASQDFDPRAPATKPQSVLSPQGNENLAAIPTISPVFLSQVVAAESNLPSSSISSQESPHKSVVVETPSDTKQNSASTHPLTTDLAAESRDQPQGESQDESQDAQVLQIDPFVSHVRAFSVSHDTAHTSPTLSPPKIDSQSSPEPPFAIAMENHSSANPTPQPSAVDELSQILNLDKVMAEGPSHPPEEHSAEHSTPAEIPATNPTIQDHDQQPLSAEHESAGPQSEQLALDPPLVSRISAVVSMKSIVDTIFAHPDLPASSTMMLDALHNPQPELSTVSPADISKQPDLAAPLPLMPSLLTHDNLSSNATRSSGVSVPMGQPQQDQESNDDSGDESQEPITLRHIITLPFQASLRPLYDDTLLESKREVTQFGAIFNSEDYVEPDETLVQKIDQVFSRLHNICDYPPDAVGSALEDLPSDQLIKYCYDANPKFNFIYELLQGLTQDTEVLIVARSTDLLRLLYRLTETLQINCVCEEIGKSRSEFTSSIARVTLILPGKNVEEDDFDIVIGYDHSFGGSEIQKKLEPEIPEARSPMVLILVTTHSIEHIDLYISDDLTPLERKNALMSGIVRSRHLVSDPDRGYSEPHEIASLFLDYLNGQTEEITWKPIPVPEDVMDIYLNSQSRSQMPVEGTPELENARKRKLDDSDDEDVKRMRILPHRQSTVQTNEAPVPDDVKALLDSANIENTPLKASHVHISVPISVLQVLAEKNNELKRQLEAADRDAEYKSLISGLEARIKEYQRTNARVYSSQREALEDRIKFERETRKAESNLVQANETAQRDAERAQKKIADLEATVARLIADPSHPDEPSPLSKTQTLLQESLGKIAMLEKRLENAHKDADYARSLYQDATATSSALRGENADLSEQVAELSKKTPETLGKVHEIQADATIKTYLHQIQGLRTQLRERELELDYTKEELRTLRNGRRETRQVSVPRSPRMGVMSPRTGRATYGSAGGSTSRGTSPAPTNVEGAGVLAGMQFLGQPANGRWQHLRD</sequence>
<protein>
    <submittedName>
        <fullName evidence="5">Chromo domain-like protein</fullName>
    </submittedName>
</protein>
<dbReference type="Proteomes" id="UP000031186">
    <property type="component" value="Unassembled WGS sequence"/>
</dbReference>
<feature type="compositionally biased region" description="Low complexity" evidence="3">
    <location>
        <begin position="146"/>
        <end position="161"/>
    </location>
</feature>
<feature type="region of interest" description="Disordered" evidence="3">
    <location>
        <begin position="283"/>
        <end position="332"/>
    </location>
</feature>
<dbReference type="VEuPathDB" id="FungiDB:MAN_05358"/>
<evidence type="ECO:0000256" key="2">
    <source>
        <dbReference type="SAM" id="Coils"/>
    </source>
</evidence>
<dbReference type="Gene3D" id="3.40.50.12360">
    <property type="match status" value="1"/>
</dbReference>
<dbReference type="InterPro" id="IPR016197">
    <property type="entry name" value="Chromo-like_dom_sf"/>
</dbReference>
<feature type="compositionally biased region" description="Low complexity" evidence="3">
    <location>
        <begin position="1281"/>
        <end position="1303"/>
    </location>
</feature>
<reference evidence="5 6" key="1">
    <citation type="journal article" date="2014" name="Proc. Natl. Acad. Sci. U.S.A.">
        <title>Trajectory and genomic determinants of fungal-pathogen speciation and host adaptation.</title>
        <authorList>
            <person name="Hu X."/>
            <person name="Xiao G."/>
            <person name="Zheng P."/>
            <person name="Shang Y."/>
            <person name="Su Y."/>
            <person name="Zhang X."/>
            <person name="Liu X."/>
            <person name="Zhan S."/>
            <person name="St Leger R.J."/>
            <person name="Wang C."/>
        </authorList>
    </citation>
    <scope>NUCLEOTIDE SEQUENCE [LARGE SCALE GENOMIC DNA]</scope>
    <source>
        <strain evidence="5 6">ARSEF 549</strain>
    </source>
</reference>
<feature type="region of interest" description="Disordered" evidence="3">
    <location>
        <begin position="957"/>
        <end position="983"/>
    </location>
</feature>
<feature type="compositionally biased region" description="Low complexity" evidence="3">
    <location>
        <begin position="619"/>
        <end position="632"/>
    </location>
</feature>
<feature type="region of interest" description="Disordered" evidence="3">
    <location>
        <begin position="381"/>
        <end position="412"/>
    </location>
</feature>
<feature type="region of interest" description="Disordered" evidence="3">
    <location>
        <begin position="511"/>
        <end position="561"/>
    </location>
</feature>
<dbReference type="OrthoDB" id="3647690at2759"/>
<dbReference type="InterPro" id="IPR000953">
    <property type="entry name" value="Chromo/chromo_shadow_dom"/>
</dbReference>
<comment type="caution">
    <text evidence="5">The sequence shown here is derived from an EMBL/GenBank/DDBJ whole genome shotgun (WGS) entry which is preliminary data.</text>
</comment>
<comment type="subunit">
    <text evidence="1">Component of the NuA4 histone acetyltransferase complex.</text>
</comment>
<evidence type="ECO:0000259" key="4">
    <source>
        <dbReference type="PROSITE" id="PS50013"/>
    </source>
</evidence>
<feature type="compositionally biased region" description="Polar residues" evidence="3">
    <location>
        <begin position="228"/>
        <end position="267"/>
    </location>
</feature>
<feature type="region of interest" description="Disordered" evidence="3">
    <location>
        <begin position="48"/>
        <end position="177"/>
    </location>
</feature>